<dbReference type="InterPro" id="IPR036318">
    <property type="entry name" value="FAD-bd_PCMH-like_sf"/>
</dbReference>
<keyword evidence="2" id="KW-0274">FAD</keyword>
<name>A0AA46TL22_9ACTN</name>
<evidence type="ECO:0000256" key="3">
    <source>
        <dbReference type="ARBA" id="ARBA00023002"/>
    </source>
</evidence>
<evidence type="ECO:0000256" key="1">
    <source>
        <dbReference type="ARBA" id="ARBA00022630"/>
    </source>
</evidence>
<dbReference type="PANTHER" id="PTHR42659">
    <property type="entry name" value="XANTHINE DEHYDROGENASE SUBUNIT C-RELATED"/>
    <property type="match status" value="1"/>
</dbReference>
<dbReference type="SUPFAM" id="SSF55447">
    <property type="entry name" value="CO dehydrogenase flavoprotein C-terminal domain-like"/>
    <property type="match status" value="1"/>
</dbReference>
<dbReference type="PROSITE" id="PS51387">
    <property type="entry name" value="FAD_PCMH"/>
    <property type="match status" value="1"/>
</dbReference>
<dbReference type="InterPro" id="IPR016166">
    <property type="entry name" value="FAD-bd_PCMH"/>
</dbReference>
<dbReference type="AlphaFoldDB" id="A0AA46TL22"/>
<keyword evidence="1" id="KW-0285">Flavoprotein</keyword>
<dbReference type="Proteomes" id="UP001164390">
    <property type="component" value="Chromosome"/>
</dbReference>
<dbReference type="Pfam" id="PF03450">
    <property type="entry name" value="CO_deh_flav_C"/>
    <property type="match status" value="1"/>
</dbReference>
<dbReference type="Gene3D" id="3.30.390.50">
    <property type="entry name" value="CO dehydrogenase flavoprotein, C-terminal domain"/>
    <property type="match status" value="1"/>
</dbReference>
<dbReference type="InterPro" id="IPR005107">
    <property type="entry name" value="CO_DH_flav_C"/>
</dbReference>
<dbReference type="InterPro" id="IPR016167">
    <property type="entry name" value="FAD-bd_PCMH_sub1"/>
</dbReference>
<organism evidence="5 6">
    <name type="scientific">Solicola gregarius</name>
    <dbReference type="NCBI Taxonomy" id="2908642"/>
    <lineage>
        <taxon>Bacteria</taxon>
        <taxon>Bacillati</taxon>
        <taxon>Actinomycetota</taxon>
        <taxon>Actinomycetes</taxon>
        <taxon>Propionibacteriales</taxon>
        <taxon>Nocardioidaceae</taxon>
        <taxon>Solicola</taxon>
    </lineage>
</organism>
<dbReference type="PANTHER" id="PTHR42659:SF2">
    <property type="entry name" value="XANTHINE DEHYDROGENASE SUBUNIT C-RELATED"/>
    <property type="match status" value="1"/>
</dbReference>
<protein>
    <submittedName>
        <fullName evidence="5">FAD binding domain-containing protein</fullName>
    </submittedName>
</protein>
<evidence type="ECO:0000259" key="4">
    <source>
        <dbReference type="PROSITE" id="PS51387"/>
    </source>
</evidence>
<dbReference type="InterPro" id="IPR016169">
    <property type="entry name" value="FAD-bd_PCMH_sub2"/>
</dbReference>
<dbReference type="GO" id="GO:0016491">
    <property type="term" value="F:oxidoreductase activity"/>
    <property type="evidence" value="ECO:0007669"/>
    <property type="project" value="UniProtKB-KW"/>
</dbReference>
<dbReference type="SMART" id="SM01092">
    <property type="entry name" value="CO_deh_flav_C"/>
    <property type="match status" value="1"/>
</dbReference>
<dbReference type="Gene3D" id="3.30.465.10">
    <property type="match status" value="1"/>
</dbReference>
<evidence type="ECO:0000313" key="6">
    <source>
        <dbReference type="Proteomes" id="UP001164390"/>
    </source>
</evidence>
<evidence type="ECO:0000256" key="2">
    <source>
        <dbReference type="ARBA" id="ARBA00022827"/>
    </source>
</evidence>
<dbReference type="InterPro" id="IPR036683">
    <property type="entry name" value="CO_DH_flav_C_dom_sf"/>
</dbReference>
<proteinExistence type="predicted"/>
<dbReference type="SUPFAM" id="SSF56176">
    <property type="entry name" value="FAD-binding/transporter-associated domain-like"/>
    <property type="match status" value="1"/>
</dbReference>
<dbReference type="Pfam" id="PF00941">
    <property type="entry name" value="FAD_binding_5"/>
    <property type="match status" value="1"/>
</dbReference>
<sequence>MKPAPFEYHRAYLSEEVVALLTELGDEAKVLAGGQSLAPMLNFRLARPSALVDINRVKGLDYIRRDGDALCVGALTRHRTLETSRAPEVRDGFDLLPRAARWIGHYPIRSRGTVGGSIAHSDPTAEWCLLARLFDADIVVLGQRGTRRVASADWFTGFLTTAAEPNEFVVETRFNRPRPYGALTEYARRRGDFAIAAAAVAFDVVDGRCSDVGIVLGGVATEPLRVAEAEAIVDGAEPSESVWAEAARCAAAAIRPTSDVHGDEHYRRHLVETLTTRALAEAYARSAS</sequence>
<dbReference type="EMBL" id="CP094970">
    <property type="protein sequence ID" value="UYM07284.1"/>
    <property type="molecule type" value="Genomic_DNA"/>
</dbReference>
<feature type="domain" description="FAD-binding PCMH-type" evidence="4">
    <location>
        <begin position="1"/>
        <end position="179"/>
    </location>
</feature>
<dbReference type="KEGG" id="sgrg:L0C25_09475"/>
<gene>
    <name evidence="5" type="ORF">L0C25_09475</name>
</gene>
<dbReference type="InterPro" id="IPR051312">
    <property type="entry name" value="Diverse_Substr_Oxidored"/>
</dbReference>
<keyword evidence="3" id="KW-0560">Oxidoreductase</keyword>
<dbReference type="Gene3D" id="3.30.43.10">
    <property type="entry name" value="Uridine Diphospho-n-acetylenolpyruvylglucosamine Reductase, domain 2"/>
    <property type="match status" value="1"/>
</dbReference>
<evidence type="ECO:0000313" key="5">
    <source>
        <dbReference type="EMBL" id="UYM07284.1"/>
    </source>
</evidence>
<dbReference type="InterPro" id="IPR002346">
    <property type="entry name" value="Mopterin_DH_FAD-bd"/>
</dbReference>
<accession>A0AA46TL22</accession>
<reference evidence="5" key="1">
    <citation type="submission" date="2022-01" db="EMBL/GenBank/DDBJ databases">
        <title>Nocardioidaceae gen. sp. A5X3R13.</title>
        <authorList>
            <person name="Lopez Marin M.A."/>
            <person name="Uhlik O."/>
        </authorList>
    </citation>
    <scope>NUCLEOTIDE SEQUENCE</scope>
    <source>
        <strain evidence="5">A5X3R13</strain>
    </source>
</reference>
<dbReference type="RefSeq" id="WP_271636247.1">
    <property type="nucleotide sequence ID" value="NZ_CP094970.1"/>
</dbReference>
<dbReference type="GO" id="GO:0071949">
    <property type="term" value="F:FAD binding"/>
    <property type="evidence" value="ECO:0007669"/>
    <property type="project" value="InterPro"/>
</dbReference>
<keyword evidence="6" id="KW-1185">Reference proteome</keyword>